<evidence type="ECO:0000313" key="2">
    <source>
        <dbReference type="EMBL" id="KAK0753577.1"/>
    </source>
</evidence>
<reference evidence="2" key="1">
    <citation type="submission" date="2023-06" db="EMBL/GenBank/DDBJ databases">
        <title>Genome-scale phylogeny and comparative genomics of the fungal order Sordariales.</title>
        <authorList>
            <consortium name="Lawrence Berkeley National Laboratory"/>
            <person name="Hensen N."/>
            <person name="Bonometti L."/>
            <person name="Westerberg I."/>
            <person name="Brannstrom I.O."/>
            <person name="Guillou S."/>
            <person name="Cros-Aarteil S."/>
            <person name="Calhoun S."/>
            <person name="Haridas S."/>
            <person name="Kuo A."/>
            <person name="Mondo S."/>
            <person name="Pangilinan J."/>
            <person name="Riley R."/>
            <person name="LaButti K."/>
            <person name="Andreopoulos B."/>
            <person name="Lipzen A."/>
            <person name="Chen C."/>
            <person name="Yanf M."/>
            <person name="Daum C."/>
            <person name="Ng V."/>
            <person name="Clum A."/>
            <person name="Steindorff A."/>
            <person name="Ohm R."/>
            <person name="Martin F."/>
            <person name="Silar P."/>
            <person name="Natvig D."/>
            <person name="Lalanne C."/>
            <person name="Gautier V."/>
            <person name="Ament-velasquez S.L."/>
            <person name="Kruys A."/>
            <person name="Hutchinson M.I."/>
            <person name="Powell A.J."/>
            <person name="Barry K."/>
            <person name="Miller A.N."/>
            <person name="Grigoriev I.V."/>
            <person name="Debuchy R."/>
            <person name="Gladieux P."/>
            <person name="Thoren M.H."/>
            <person name="Johannesson H."/>
        </authorList>
    </citation>
    <scope>NUCLEOTIDE SEQUENCE</scope>
    <source>
        <strain evidence="2">SMH3187-1</strain>
    </source>
</reference>
<accession>A0AA40F9L3</accession>
<protein>
    <recommendedName>
        <fullName evidence="4">Ankyrin</fullName>
    </recommendedName>
</protein>
<keyword evidence="3" id="KW-1185">Reference proteome</keyword>
<organism evidence="2 3">
    <name type="scientific">Schizothecium vesticola</name>
    <dbReference type="NCBI Taxonomy" id="314040"/>
    <lineage>
        <taxon>Eukaryota</taxon>
        <taxon>Fungi</taxon>
        <taxon>Dikarya</taxon>
        <taxon>Ascomycota</taxon>
        <taxon>Pezizomycotina</taxon>
        <taxon>Sordariomycetes</taxon>
        <taxon>Sordariomycetidae</taxon>
        <taxon>Sordariales</taxon>
        <taxon>Schizotheciaceae</taxon>
        <taxon>Schizothecium</taxon>
    </lineage>
</organism>
<dbReference type="SUPFAM" id="SSF48403">
    <property type="entry name" value="Ankyrin repeat"/>
    <property type="match status" value="1"/>
</dbReference>
<evidence type="ECO:0008006" key="4">
    <source>
        <dbReference type="Google" id="ProtNLM"/>
    </source>
</evidence>
<dbReference type="PROSITE" id="PS50088">
    <property type="entry name" value="ANK_REPEAT"/>
    <property type="match status" value="1"/>
</dbReference>
<dbReference type="Gene3D" id="1.25.40.20">
    <property type="entry name" value="Ankyrin repeat-containing domain"/>
    <property type="match status" value="1"/>
</dbReference>
<feature type="repeat" description="ANK" evidence="1">
    <location>
        <begin position="19"/>
        <end position="51"/>
    </location>
</feature>
<evidence type="ECO:0000313" key="3">
    <source>
        <dbReference type="Proteomes" id="UP001172155"/>
    </source>
</evidence>
<dbReference type="InterPro" id="IPR036770">
    <property type="entry name" value="Ankyrin_rpt-contain_sf"/>
</dbReference>
<evidence type="ECO:0000256" key="1">
    <source>
        <dbReference type="PROSITE-ProRule" id="PRU00023"/>
    </source>
</evidence>
<dbReference type="AlphaFoldDB" id="A0AA40F9L3"/>
<proteinExistence type="predicted"/>
<keyword evidence="1" id="KW-0040">ANK repeat</keyword>
<dbReference type="InterPro" id="IPR002110">
    <property type="entry name" value="Ankyrin_rpt"/>
</dbReference>
<sequence length="132" mass="14720">MLIKTLIDFNADVDAYEVDDRTALIHVARTNNVSFAILLLEGGANINALSTAAQTPLTTAIFADHETLAILSLTNHIRLKFDKNYHTGDFMKTLQMRHDGDDKLNAAFSDFMGIVREEVSPEELMEQGMSFD</sequence>
<dbReference type="Proteomes" id="UP001172155">
    <property type="component" value="Unassembled WGS sequence"/>
</dbReference>
<comment type="caution">
    <text evidence="2">The sequence shown here is derived from an EMBL/GenBank/DDBJ whole genome shotgun (WGS) entry which is preliminary data.</text>
</comment>
<dbReference type="EMBL" id="JAUKUD010000001">
    <property type="protein sequence ID" value="KAK0753577.1"/>
    <property type="molecule type" value="Genomic_DNA"/>
</dbReference>
<gene>
    <name evidence="2" type="ORF">B0T18DRAFT_424104</name>
</gene>
<name>A0AA40F9L3_9PEZI</name>
<dbReference type="Pfam" id="PF12796">
    <property type="entry name" value="Ank_2"/>
    <property type="match status" value="1"/>
</dbReference>